<name>A0ABQ9V5U4_SAGOE</name>
<protein>
    <submittedName>
        <fullName evidence="1">Uncharacterized protein</fullName>
    </submittedName>
</protein>
<gene>
    <name evidence="1" type="ORF">P7K49_018603</name>
</gene>
<reference evidence="1 2" key="1">
    <citation type="submission" date="2023-05" db="EMBL/GenBank/DDBJ databases">
        <title>B98-5 Cell Line De Novo Hybrid Assembly: An Optical Mapping Approach.</title>
        <authorList>
            <person name="Kananen K."/>
            <person name="Auerbach J.A."/>
            <person name="Kautto E."/>
            <person name="Blachly J.S."/>
        </authorList>
    </citation>
    <scope>NUCLEOTIDE SEQUENCE [LARGE SCALE GENOMIC DNA]</scope>
    <source>
        <strain evidence="1">B95-8</strain>
        <tissue evidence="1">Cell line</tissue>
    </source>
</reference>
<evidence type="ECO:0000313" key="1">
    <source>
        <dbReference type="EMBL" id="KAK2104747.1"/>
    </source>
</evidence>
<keyword evidence="2" id="KW-1185">Reference proteome</keyword>
<accession>A0ABQ9V5U4</accession>
<evidence type="ECO:0000313" key="2">
    <source>
        <dbReference type="Proteomes" id="UP001266305"/>
    </source>
</evidence>
<organism evidence="1 2">
    <name type="scientific">Saguinus oedipus</name>
    <name type="common">Cotton-top tamarin</name>
    <name type="synonym">Oedipomidas oedipus</name>
    <dbReference type="NCBI Taxonomy" id="9490"/>
    <lineage>
        <taxon>Eukaryota</taxon>
        <taxon>Metazoa</taxon>
        <taxon>Chordata</taxon>
        <taxon>Craniata</taxon>
        <taxon>Vertebrata</taxon>
        <taxon>Euteleostomi</taxon>
        <taxon>Mammalia</taxon>
        <taxon>Eutheria</taxon>
        <taxon>Euarchontoglires</taxon>
        <taxon>Primates</taxon>
        <taxon>Haplorrhini</taxon>
        <taxon>Platyrrhini</taxon>
        <taxon>Cebidae</taxon>
        <taxon>Callitrichinae</taxon>
        <taxon>Saguinus</taxon>
    </lineage>
</organism>
<dbReference type="EMBL" id="JASSZA010000008">
    <property type="protein sequence ID" value="KAK2104747.1"/>
    <property type="molecule type" value="Genomic_DNA"/>
</dbReference>
<proteinExistence type="predicted"/>
<comment type="caution">
    <text evidence="1">The sequence shown here is derived from an EMBL/GenBank/DDBJ whole genome shotgun (WGS) entry which is preliminary data.</text>
</comment>
<sequence length="86" mass="9639">MSTKYNKDSKMYRALQTVFAEEGAQDDEGLLDNFVTFFIAETSTDGRRGLQVNGMEEDPLDGSRTCRYPMRLEVASVKARLQGAIP</sequence>
<dbReference type="Proteomes" id="UP001266305">
    <property type="component" value="Unassembled WGS sequence"/>
</dbReference>